<keyword evidence="10 13" id="KW-0539">Nucleus</keyword>
<comment type="similarity">
    <text evidence="2 13">Belongs to the MYST (SAS/MOZ) family.</text>
</comment>
<feature type="compositionally biased region" description="Basic residues" evidence="14">
    <location>
        <begin position="231"/>
        <end position="244"/>
    </location>
</feature>
<feature type="compositionally biased region" description="Basic and acidic residues" evidence="14">
    <location>
        <begin position="793"/>
        <end position="805"/>
    </location>
</feature>
<evidence type="ECO:0000256" key="7">
    <source>
        <dbReference type="ARBA" id="ARBA00022833"/>
    </source>
</evidence>
<evidence type="ECO:0000259" key="15">
    <source>
        <dbReference type="PROSITE" id="PS50016"/>
    </source>
</evidence>
<dbReference type="Proteomes" id="UP001215280">
    <property type="component" value="Unassembled WGS sequence"/>
</dbReference>
<dbReference type="GO" id="GO:0003682">
    <property type="term" value="F:chromatin binding"/>
    <property type="evidence" value="ECO:0007669"/>
    <property type="project" value="TreeGrafter"/>
</dbReference>
<feature type="compositionally biased region" description="Acidic residues" evidence="14">
    <location>
        <begin position="850"/>
        <end position="861"/>
    </location>
</feature>
<feature type="domain" description="MYST-type HAT" evidence="16">
    <location>
        <begin position="388"/>
        <end position="715"/>
    </location>
</feature>
<comment type="subcellular location">
    <subcellularLocation>
        <location evidence="1 13">Nucleus</location>
    </subcellularLocation>
</comment>
<feature type="compositionally biased region" description="Polar residues" evidence="14">
    <location>
        <begin position="1007"/>
        <end position="1016"/>
    </location>
</feature>
<feature type="compositionally biased region" description="Basic residues" evidence="14">
    <location>
        <begin position="887"/>
        <end position="899"/>
    </location>
</feature>
<dbReference type="Pfam" id="PF17772">
    <property type="entry name" value="zf-MYST"/>
    <property type="match status" value="1"/>
</dbReference>
<reference evidence="17" key="1">
    <citation type="submission" date="2023-03" db="EMBL/GenBank/DDBJ databases">
        <title>Massive genome expansion in bonnet fungi (Mycena s.s.) driven by repeated elements and novel gene families across ecological guilds.</title>
        <authorList>
            <consortium name="Lawrence Berkeley National Laboratory"/>
            <person name="Harder C.B."/>
            <person name="Miyauchi S."/>
            <person name="Viragh M."/>
            <person name="Kuo A."/>
            <person name="Thoen E."/>
            <person name="Andreopoulos B."/>
            <person name="Lu D."/>
            <person name="Skrede I."/>
            <person name="Drula E."/>
            <person name="Henrissat B."/>
            <person name="Morin E."/>
            <person name="Kohler A."/>
            <person name="Barry K."/>
            <person name="LaButti K."/>
            <person name="Morin E."/>
            <person name="Salamov A."/>
            <person name="Lipzen A."/>
            <person name="Mereny Z."/>
            <person name="Hegedus B."/>
            <person name="Baldrian P."/>
            <person name="Stursova M."/>
            <person name="Weitz H."/>
            <person name="Taylor A."/>
            <person name="Grigoriev I.V."/>
            <person name="Nagy L.G."/>
            <person name="Martin F."/>
            <person name="Kauserud H."/>
        </authorList>
    </citation>
    <scope>NUCLEOTIDE SEQUENCE</scope>
    <source>
        <strain evidence="17">CBHHK188m</strain>
    </source>
</reference>
<dbReference type="Gene3D" id="3.40.630.30">
    <property type="match status" value="1"/>
</dbReference>
<evidence type="ECO:0000313" key="18">
    <source>
        <dbReference type="Proteomes" id="UP001215280"/>
    </source>
</evidence>
<dbReference type="Gene3D" id="3.30.60.60">
    <property type="entry name" value="N-acetyl transferase-like"/>
    <property type="match status" value="1"/>
</dbReference>
<evidence type="ECO:0000256" key="14">
    <source>
        <dbReference type="SAM" id="MobiDB-lite"/>
    </source>
</evidence>
<dbReference type="PROSITE" id="PS51726">
    <property type="entry name" value="MYST_HAT"/>
    <property type="match status" value="1"/>
</dbReference>
<keyword evidence="5" id="KW-0479">Metal-binding</keyword>
<evidence type="ECO:0000256" key="6">
    <source>
        <dbReference type="ARBA" id="ARBA00022771"/>
    </source>
</evidence>
<evidence type="ECO:0000256" key="11">
    <source>
        <dbReference type="PIRSR" id="PIRSR602717-51"/>
    </source>
</evidence>
<feature type="region of interest" description="Disordered" evidence="14">
    <location>
        <begin position="766"/>
        <end position="961"/>
    </location>
</feature>
<dbReference type="InterPro" id="IPR001965">
    <property type="entry name" value="Znf_PHD"/>
</dbReference>
<feature type="active site" description="Proton donor/acceptor" evidence="11">
    <location>
        <position position="566"/>
    </location>
</feature>
<name>A0AAD7J7S3_9AGAR</name>
<dbReference type="GO" id="GO:0006357">
    <property type="term" value="P:regulation of transcription by RNA polymerase II"/>
    <property type="evidence" value="ECO:0007669"/>
    <property type="project" value="TreeGrafter"/>
</dbReference>
<evidence type="ECO:0000259" key="16">
    <source>
        <dbReference type="PROSITE" id="PS51726"/>
    </source>
</evidence>
<feature type="compositionally biased region" description="Pro residues" evidence="14">
    <location>
        <begin position="88"/>
        <end position="107"/>
    </location>
</feature>
<accession>A0AAD7J7S3</accession>
<protein>
    <recommendedName>
        <fullName evidence="3 13">Histone acetyltransferase</fullName>
        <ecNumber evidence="3 13">2.3.1.48</ecNumber>
    </recommendedName>
</protein>
<feature type="region of interest" description="Disordered" evidence="14">
    <location>
        <begin position="1067"/>
        <end position="1100"/>
    </location>
</feature>
<proteinExistence type="inferred from homology"/>
<keyword evidence="8" id="KW-0156">Chromatin regulator</keyword>
<evidence type="ECO:0000256" key="4">
    <source>
        <dbReference type="ARBA" id="ARBA00022679"/>
    </source>
</evidence>
<dbReference type="InterPro" id="IPR016181">
    <property type="entry name" value="Acyl_CoA_acyltransferase"/>
</dbReference>
<keyword evidence="7" id="KW-0862">Zinc</keyword>
<dbReference type="GO" id="GO:0004402">
    <property type="term" value="F:histone acetyltransferase activity"/>
    <property type="evidence" value="ECO:0007669"/>
    <property type="project" value="InterPro"/>
</dbReference>
<dbReference type="SMART" id="SM00249">
    <property type="entry name" value="PHD"/>
    <property type="match status" value="1"/>
</dbReference>
<dbReference type="Pfam" id="PF01853">
    <property type="entry name" value="MOZ_SAS"/>
    <property type="match status" value="1"/>
</dbReference>
<feature type="compositionally biased region" description="Pro residues" evidence="14">
    <location>
        <begin position="1391"/>
        <end position="1400"/>
    </location>
</feature>
<keyword evidence="18" id="KW-1185">Reference proteome</keyword>
<dbReference type="GO" id="GO:0008270">
    <property type="term" value="F:zinc ion binding"/>
    <property type="evidence" value="ECO:0007669"/>
    <property type="project" value="UniProtKB-KW"/>
</dbReference>
<evidence type="ECO:0000256" key="13">
    <source>
        <dbReference type="RuleBase" id="RU361211"/>
    </source>
</evidence>
<keyword evidence="6 12" id="KW-0863">Zinc-finger</keyword>
<dbReference type="GO" id="GO:0031507">
    <property type="term" value="P:heterochromatin formation"/>
    <property type="evidence" value="ECO:0007669"/>
    <property type="project" value="UniProtKB-ARBA"/>
</dbReference>
<comment type="caution">
    <text evidence="17">The sequence shown here is derived from an EMBL/GenBank/DDBJ whole genome shotgun (WGS) entry which is preliminary data.</text>
</comment>
<feature type="compositionally biased region" description="Basic and acidic residues" evidence="14">
    <location>
        <begin position="989"/>
        <end position="1003"/>
    </location>
</feature>
<feature type="compositionally biased region" description="Low complexity" evidence="14">
    <location>
        <begin position="362"/>
        <end position="376"/>
    </location>
</feature>
<dbReference type="PROSITE" id="PS50016">
    <property type="entry name" value="ZF_PHD_2"/>
    <property type="match status" value="1"/>
</dbReference>
<evidence type="ECO:0000256" key="12">
    <source>
        <dbReference type="PROSITE-ProRule" id="PRU00146"/>
    </source>
</evidence>
<feature type="compositionally biased region" description="Polar residues" evidence="14">
    <location>
        <begin position="925"/>
        <end position="937"/>
    </location>
</feature>
<feature type="compositionally biased region" description="Basic and acidic residues" evidence="14">
    <location>
        <begin position="281"/>
        <end position="293"/>
    </location>
</feature>
<dbReference type="InterPro" id="IPR019787">
    <property type="entry name" value="Znf_PHD-finger"/>
</dbReference>
<dbReference type="InterPro" id="IPR040706">
    <property type="entry name" value="Zf-MYST"/>
</dbReference>
<dbReference type="EMBL" id="JARJLG010000054">
    <property type="protein sequence ID" value="KAJ7758859.1"/>
    <property type="molecule type" value="Genomic_DNA"/>
</dbReference>
<feature type="region of interest" description="Disordered" evidence="14">
    <location>
        <begin position="1345"/>
        <end position="1436"/>
    </location>
</feature>
<dbReference type="PANTHER" id="PTHR10615">
    <property type="entry name" value="HISTONE ACETYLTRANSFERASE"/>
    <property type="match status" value="1"/>
</dbReference>
<feature type="compositionally biased region" description="Low complexity" evidence="14">
    <location>
        <begin position="178"/>
        <end position="189"/>
    </location>
</feature>
<feature type="domain" description="PHD-type" evidence="15">
    <location>
        <begin position="118"/>
        <end position="171"/>
    </location>
</feature>
<feature type="region of interest" description="Disordered" evidence="14">
    <location>
        <begin position="1127"/>
        <end position="1207"/>
    </location>
</feature>
<dbReference type="InterPro" id="IPR013083">
    <property type="entry name" value="Znf_RING/FYVE/PHD"/>
</dbReference>
<keyword evidence="9" id="KW-0007">Acetylation</keyword>
<feature type="compositionally biased region" description="Acidic residues" evidence="14">
    <location>
        <begin position="1362"/>
        <end position="1371"/>
    </location>
</feature>
<dbReference type="SUPFAM" id="SSF55729">
    <property type="entry name" value="Acyl-CoA N-acyltransferases (Nat)"/>
    <property type="match status" value="1"/>
</dbReference>
<evidence type="ECO:0000256" key="5">
    <source>
        <dbReference type="ARBA" id="ARBA00022723"/>
    </source>
</evidence>
<dbReference type="InterPro" id="IPR011011">
    <property type="entry name" value="Znf_FYVE_PHD"/>
</dbReference>
<dbReference type="InterPro" id="IPR036388">
    <property type="entry name" value="WH-like_DNA-bd_sf"/>
</dbReference>
<comment type="catalytic activity">
    <reaction evidence="13">
        <text>L-lysyl-[protein] + acetyl-CoA = N(6)-acetyl-L-lysyl-[protein] + CoA + H(+)</text>
        <dbReference type="Rhea" id="RHEA:45948"/>
        <dbReference type="Rhea" id="RHEA-COMP:9752"/>
        <dbReference type="Rhea" id="RHEA-COMP:10731"/>
        <dbReference type="ChEBI" id="CHEBI:15378"/>
        <dbReference type="ChEBI" id="CHEBI:29969"/>
        <dbReference type="ChEBI" id="CHEBI:57287"/>
        <dbReference type="ChEBI" id="CHEBI:57288"/>
        <dbReference type="ChEBI" id="CHEBI:61930"/>
        <dbReference type="EC" id="2.3.1.48"/>
    </reaction>
</comment>
<dbReference type="Pfam" id="PF00628">
    <property type="entry name" value="PHD"/>
    <property type="match status" value="1"/>
</dbReference>
<feature type="region of interest" description="Disordered" evidence="14">
    <location>
        <begin position="174"/>
        <end position="387"/>
    </location>
</feature>
<evidence type="ECO:0000256" key="1">
    <source>
        <dbReference type="ARBA" id="ARBA00004123"/>
    </source>
</evidence>
<feature type="region of interest" description="Disordered" evidence="14">
    <location>
        <begin position="989"/>
        <end position="1020"/>
    </location>
</feature>
<dbReference type="InterPro" id="IPR050603">
    <property type="entry name" value="MYST_HAT"/>
</dbReference>
<feature type="region of interest" description="Disordered" evidence="14">
    <location>
        <begin position="1"/>
        <end position="138"/>
    </location>
</feature>
<feature type="compositionally biased region" description="Acidic residues" evidence="14">
    <location>
        <begin position="1067"/>
        <end position="1088"/>
    </location>
</feature>
<dbReference type="FunFam" id="3.40.630.30:FF:000001">
    <property type="entry name" value="Histone acetyltransferase"/>
    <property type="match status" value="1"/>
</dbReference>
<feature type="compositionally biased region" description="Acidic residues" evidence="14">
    <location>
        <begin position="204"/>
        <end position="225"/>
    </location>
</feature>
<dbReference type="GO" id="GO:1990467">
    <property type="term" value="C:NuA3a histone acetyltransferase complex"/>
    <property type="evidence" value="ECO:0007669"/>
    <property type="project" value="TreeGrafter"/>
</dbReference>
<dbReference type="EC" id="2.3.1.48" evidence="3 13"/>
<dbReference type="GO" id="GO:0003712">
    <property type="term" value="F:transcription coregulator activity"/>
    <property type="evidence" value="ECO:0007669"/>
    <property type="project" value="TreeGrafter"/>
</dbReference>
<evidence type="ECO:0000256" key="2">
    <source>
        <dbReference type="ARBA" id="ARBA00010107"/>
    </source>
</evidence>
<feature type="compositionally biased region" description="Pro residues" evidence="14">
    <location>
        <begin position="1423"/>
        <end position="1434"/>
    </location>
</feature>
<dbReference type="FunFam" id="3.30.60.60:FF:000001">
    <property type="entry name" value="Histone acetyltransferase"/>
    <property type="match status" value="1"/>
</dbReference>
<dbReference type="SUPFAM" id="SSF57903">
    <property type="entry name" value="FYVE/PHD zinc finger"/>
    <property type="match status" value="1"/>
</dbReference>
<gene>
    <name evidence="17" type="ORF">DFH07DRAFT_867970</name>
</gene>
<keyword evidence="4" id="KW-0808">Transferase</keyword>
<dbReference type="Gene3D" id="3.30.40.10">
    <property type="entry name" value="Zinc/RING finger domain, C3HC4 (zinc finger)"/>
    <property type="match status" value="1"/>
</dbReference>
<evidence type="ECO:0000256" key="3">
    <source>
        <dbReference type="ARBA" id="ARBA00013184"/>
    </source>
</evidence>
<dbReference type="Gene3D" id="1.10.10.10">
    <property type="entry name" value="Winged helix-like DNA-binding domain superfamily/Winged helix DNA-binding domain"/>
    <property type="match status" value="1"/>
</dbReference>
<feature type="compositionally biased region" description="Basic and acidic residues" evidence="14">
    <location>
        <begin position="315"/>
        <end position="324"/>
    </location>
</feature>
<dbReference type="PANTHER" id="PTHR10615:SF161">
    <property type="entry name" value="HISTONE ACETYLTRANSFERASE KAT7"/>
    <property type="match status" value="1"/>
</dbReference>
<organism evidence="17 18">
    <name type="scientific">Mycena maculata</name>
    <dbReference type="NCBI Taxonomy" id="230809"/>
    <lineage>
        <taxon>Eukaryota</taxon>
        <taxon>Fungi</taxon>
        <taxon>Dikarya</taxon>
        <taxon>Basidiomycota</taxon>
        <taxon>Agaricomycotina</taxon>
        <taxon>Agaricomycetes</taxon>
        <taxon>Agaricomycetidae</taxon>
        <taxon>Agaricales</taxon>
        <taxon>Marasmiineae</taxon>
        <taxon>Mycenaceae</taxon>
        <taxon>Mycena</taxon>
    </lineage>
</organism>
<evidence type="ECO:0000256" key="8">
    <source>
        <dbReference type="ARBA" id="ARBA00022853"/>
    </source>
</evidence>
<feature type="region of interest" description="Disordered" evidence="14">
    <location>
        <begin position="628"/>
        <end position="650"/>
    </location>
</feature>
<evidence type="ECO:0000256" key="9">
    <source>
        <dbReference type="ARBA" id="ARBA00022990"/>
    </source>
</evidence>
<feature type="compositionally biased region" description="Polar residues" evidence="14">
    <location>
        <begin position="1378"/>
        <end position="1390"/>
    </location>
</feature>
<evidence type="ECO:0000256" key="10">
    <source>
        <dbReference type="ARBA" id="ARBA00023242"/>
    </source>
</evidence>
<feature type="compositionally biased region" description="Acidic residues" evidence="14">
    <location>
        <begin position="903"/>
        <end position="915"/>
    </location>
</feature>
<evidence type="ECO:0000313" key="17">
    <source>
        <dbReference type="EMBL" id="KAJ7758859.1"/>
    </source>
</evidence>
<feature type="compositionally biased region" description="Polar residues" evidence="14">
    <location>
        <begin position="1141"/>
        <end position="1171"/>
    </location>
</feature>
<dbReference type="GO" id="GO:0005634">
    <property type="term" value="C:nucleus"/>
    <property type="evidence" value="ECO:0007669"/>
    <property type="project" value="UniProtKB-SubCell"/>
</dbReference>
<sequence length="1546" mass="172017">MRGLAIPANTEFDREPSNEYGTPFSANDDNIPIDPALGGTPIDPALIQPQINQNNHKLDPEPPRSPPPEELPNHFTQYSEAPQGDPFAPQPEYRPMPQEPPPPPPPKPARRKRGSQRGHECGFCGESNSKNKKRMATCHDCGRSGWHMDCLDPPVAEMPSGKWYCPFCPNAVESERGTSVASTSRSVVTPKDRKGKGKAAPIPSDDDSDDEDEEEEEEEEEEAEVEPVGRTRVRRVHTRGKKRTNGGQQSSPSRPAKRLRIHPPNLPTPSVRLRVPKPRGRRQEEEEVPHGLFDDILAPQERDTNKTTISPLDIQRFERSRAAAEAKLGPRPQPQPRRTSEIPDTPSVGPSIRPLRSSYIQPSLAPSPSASPAPSSTMPGQDQDQDAPLPLRISTIRFGQYDVKTWYNAPFPEEYANIPDGRLWICEFCLKYMKSAFGAQRHRMKCKVTNPPGDEIYRDQTVVIFEVDGRKNKIYCQNLCLLSKMFLDHKSLFYDVEPFLFYVIAEADDVGARFVGYFSKEKRSPKDFNVSCIMTLPVRQRQGWGNLLIDFSYLLSKKERRLGSPEKPLSALGALGYMNYWTLALMRYLATAPDRIRLEDICMATSMTMEDVHTTLTEQGMITVREVTPPRVKPSPGQSIKFPKGRKNGVARRHLQRTQTADKANVVDPEAAKRPYLPPTQYEIRWDRDKVTEYLQNWEAKGYLTLKPEKLQWSPYIFAKMQKTEALEAPDTSALMTTAKLALNGNGAHAGGALLSNGLLTPNGIDMPRGLPSVEESVGELPTEFPPRSVSPAEKDQQMELDREFATQLAADTPRTRLRTRSSQSLAATPTRKPSYIRPEKGKQRQLPQSDDDDEDEDDAVEQPGRHLRSRGVAPDLLLAQSSSSKSTRRPASPKKRRRVDSSSEEEEREEEEESSSSMPPVPLRTSSPVLNGQNHQPAEADVCAQEPPSQAPNGMDATRQPVGAVCANNDERLPRSVPPIKTIVVETGGRETPVDDTVKSEDLGTPLTSLPGRQSTRSDDTVVMMDLDLPLPVDGKDGQLGMLAVVAAAWEQQQAEDARMSLAMEDLEDGDADAEGEEDDAEGEEDGEGKSSMQYSHISSERRDLNLQDNPNSSIGQALGHSINVQSSSYSRQPPEGYRISQSPPTHSSTHAGPSHSLTFSVNGSGSASSIKRKQADNILNGHVSKRRREAEESVDPYEDAGGAGAKHWTDEEKTLLFQWLMGPSHDDHWNALRATKNSCLRECATEVYGGKKTYQALKGCYERNFNLFKQIYSFETYHAHAGNGPITSHSEADRLRDYERRLGSARRAGCDVGNITARTIDHWHRTGWYDLFYRRWHGDPATTKPVAARGPGSSSNNLGDDPDLDDDQTLDFSDSPSGSNHLMNQINTHPPPPPPPTYINPHQTLREPAPPPVVARAPTPVSAPPAPTPLPATPVTSDQTLINIPLTQGMISAYLQFLQVQTQTGKQKLEYMRRRDEREEKESTQRRNLEQARMEREAAEFEHTKHAANVKQRADRAIELLGSSVVDASVKQAAGDYLKKLFLD</sequence>
<dbReference type="InterPro" id="IPR002717">
    <property type="entry name" value="HAT_MYST-type"/>
</dbReference>